<reference evidence="1 2" key="1">
    <citation type="submission" date="2012-06" db="EMBL/GenBank/DDBJ databases">
        <title>Complete sequence of chromosome of Mycobacterium chubuense NBB4.</title>
        <authorList>
            <consortium name="US DOE Joint Genome Institute"/>
            <person name="Lucas S."/>
            <person name="Han J."/>
            <person name="Lapidus A."/>
            <person name="Cheng J.-F."/>
            <person name="Goodwin L."/>
            <person name="Pitluck S."/>
            <person name="Peters L."/>
            <person name="Mikhailova N."/>
            <person name="Teshima H."/>
            <person name="Detter J.C."/>
            <person name="Han C."/>
            <person name="Tapia R."/>
            <person name="Land M."/>
            <person name="Hauser L."/>
            <person name="Kyrpides N."/>
            <person name="Ivanova N."/>
            <person name="Pagani I."/>
            <person name="Mattes T."/>
            <person name="Holmes A."/>
            <person name="Rutledge P."/>
            <person name="Paulsen I."/>
            <person name="Coleman N."/>
            <person name="Woyke T."/>
        </authorList>
    </citation>
    <scope>NUCLEOTIDE SEQUENCE [LARGE SCALE GENOMIC DNA]</scope>
    <source>
        <strain evidence="1 2">NBB4</strain>
    </source>
</reference>
<dbReference type="Proteomes" id="UP000006057">
    <property type="component" value="Chromosome"/>
</dbReference>
<organism evidence="1 2">
    <name type="scientific">Mycolicibacterium chubuense (strain NBB4)</name>
    <name type="common">Mycobacterium chubuense</name>
    <dbReference type="NCBI Taxonomy" id="710421"/>
    <lineage>
        <taxon>Bacteria</taxon>
        <taxon>Bacillati</taxon>
        <taxon>Actinomycetota</taxon>
        <taxon>Actinomycetes</taxon>
        <taxon>Mycobacteriales</taxon>
        <taxon>Mycobacteriaceae</taxon>
        <taxon>Mycolicibacterium</taxon>
    </lineage>
</organism>
<dbReference type="OrthoDB" id="9798771at2"/>
<keyword evidence="1" id="KW-0223">Dioxygenase</keyword>
<dbReference type="HOGENOM" id="CLU_053011_1_0_11"/>
<dbReference type="STRING" id="710421.Mycch_0847"/>
<gene>
    <name evidence="1" type="ordered locus">Mycch_0847</name>
</gene>
<dbReference type="KEGG" id="mcb:Mycch_0847"/>
<sequence>MVDVDAFLADGFVHVAGTAPRETVDAARELLWQRLGLSPDEPENWSRPVVWTADLTGDGPFGEIARSPVLADALDRLVGAGAWVPRGSLGNIPVRFPVRPPADDRGWHIDLNTPCADGSWAVSARPHTMLVLTLLSEVSTDDAPTRLRAGSHRDTPAALGDGLFGAVEAAALVDAASAHRPVHHATGSPGDVYVVHPFTVHAADEHRGTTPRFMAQGPVLLTSPR</sequence>
<dbReference type="eggNOG" id="ENOG502Z7XA">
    <property type="taxonomic scope" value="Bacteria"/>
</dbReference>
<protein>
    <submittedName>
        <fullName evidence="1">Phytanoyl-CoA dioxygenase (PhyH)</fullName>
    </submittedName>
</protein>
<evidence type="ECO:0000313" key="1">
    <source>
        <dbReference type="EMBL" id="AFM15662.1"/>
    </source>
</evidence>
<name>I4BEF5_MYCCN</name>
<keyword evidence="1" id="KW-0560">Oxidoreductase</keyword>
<keyword evidence="2" id="KW-1185">Reference proteome</keyword>
<dbReference type="GO" id="GO:0051213">
    <property type="term" value="F:dioxygenase activity"/>
    <property type="evidence" value="ECO:0007669"/>
    <property type="project" value="UniProtKB-KW"/>
</dbReference>
<dbReference type="SUPFAM" id="SSF51197">
    <property type="entry name" value="Clavaminate synthase-like"/>
    <property type="match status" value="1"/>
</dbReference>
<dbReference type="AlphaFoldDB" id="I4BEF5"/>
<dbReference type="Gene3D" id="2.60.120.620">
    <property type="entry name" value="q2cbj1_9rhob like domain"/>
    <property type="match status" value="1"/>
</dbReference>
<dbReference type="EMBL" id="CP003053">
    <property type="protein sequence ID" value="AFM15662.1"/>
    <property type="molecule type" value="Genomic_DNA"/>
</dbReference>
<dbReference type="RefSeq" id="WP_014814153.1">
    <property type="nucleotide sequence ID" value="NC_018027.1"/>
</dbReference>
<evidence type="ECO:0000313" key="2">
    <source>
        <dbReference type="Proteomes" id="UP000006057"/>
    </source>
</evidence>
<proteinExistence type="predicted"/>
<dbReference type="PATRIC" id="fig|710421.3.peg.856"/>
<accession>I4BEF5</accession>